<protein>
    <submittedName>
        <fullName evidence="2">Uncharacterized protein</fullName>
    </submittedName>
</protein>
<evidence type="ECO:0000313" key="2">
    <source>
        <dbReference type="EMBL" id="KAH3888372.1"/>
    </source>
</evidence>
<reference evidence="2" key="2">
    <citation type="submission" date="2020-11" db="EMBL/GenBank/DDBJ databases">
        <authorList>
            <person name="McCartney M.A."/>
            <person name="Auch B."/>
            <person name="Kono T."/>
            <person name="Mallez S."/>
            <person name="Becker A."/>
            <person name="Gohl D.M."/>
            <person name="Silverstein K.A.T."/>
            <person name="Koren S."/>
            <person name="Bechman K.B."/>
            <person name="Herman A."/>
            <person name="Abrahante J.E."/>
            <person name="Garbe J."/>
        </authorList>
    </citation>
    <scope>NUCLEOTIDE SEQUENCE</scope>
    <source>
        <strain evidence="2">Duluth1</strain>
        <tissue evidence="2">Whole animal</tissue>
    </source>
</reference>
<gene>
    <name evidence="2" type="ORF">DPMN_012405</name>
</gene>
<evidence type="ECO:0000313" key="3">
    <source>
        <dbReference type="Proteomes" id="UP000828390"/>
    </source>
</evidence>
<keyword evidence="1" id="KW-0175">Coiled coil</keyword>
<evidence type="ECO:0000256" key="1">
    <source>
        <dbReference type="SAM" id="Coils"/>
    </source>
</evidence>
<organism evidence="2 3">
    <name type="scientific">Dreissena polymorpha</name>
    <name type="common">Zebra mussel</name>
    <name type="synonym">Mytilus polymorpha</name>
    <dbReference type="NCBI Taxonomy" id="45954"/>
    <lineage>
        <taxon>Eukaryota</taxon>
        <taxon>Metazoa</taxon>
        <taxon>Spiralia</taxon>
        <taxon>Lophotrochozoa</taxon>
        <taxon>Mollusca</taxon>
        <taxon>Bivalvia</taxon>
        <taxon>Autobranchia</taxon>
        <taxon>Heteroconchia</taxon>
        <taxon>Euheterodonta</taxon>
        <taxon>Imparidentia</taxon>
        <taxon>Neoheterodontei</taxon>
        <taxon>Myida</taxon>
        <taxon>Dreissenoidea</taxon>
        <taxon>Dreissenidae</taxon>
        <taxon>Dreissena</taxon>
    </lineage>
</organism>
<reference evidence="2" key="1">
    <citation type="journal article" date="2019" name="bioRxiv">
        <title>The Genome of the Zebra Mussel, Dreissena polymorpha: A Resource for Invasive Species Research.</title>
        <authorList>
            <person name="McCartney M.A."/>
            <person name="Auch B."/>
            <person name="Kono T."/>
            <person name="Mallez S."/>
            <person name="Zhang Y."/>
            <person name="Obille A."/>
            <person name="Becker A."/>
            <person name="Abrahante J.E."/>
            <person name="Garbe J."/>
            <person name="Badalamenti J.P."/>
            <person name="Herman A."/>
            <person name="Mangelson H."/>
            <person name="Liachko I."/>
            <person name="Sullivan S."/>
            <person name="Sone E.D."/>
            <person name="Koren S."/>
            <person name="Silverstein K.A.T."/>
            <person name="Beckman K.B."/>
            <person name="Gohl D.M."/>
        </authorList>
    </citation>
    <scope>NUCLEOTIDE SEQUENCE</scope>
    <source>
        <strain evidence="2">Duluth1</strain>
        <tissue evidence="2">Whole animal</tissue>
    </source>
</reference>
<sequence length="72" mass="8216">MNARLHSLKEEIQAEMNGLEDRVHQLSVDSVNCQNPRQNSVVIQGLAYHEGENFNTKVEIFIREGLGLCNMF</sequence>
<name>A0A9D4N7Y5_DREPO</name>
<dbReference type="Proteomes" id="UP000828390">
    <property type="component" value="Unassembled WGS sequence"/>
</dbReference>
<proteinExistence type="predicted"/>
<dbReference type="AlphaFoldDB" id="A0A9D4N7Y5"/>
<feature type="coiled-coil region" evidence="1">
    <location>
        <begin position="2"/>
        <end position="29"/>
    </location>
</feature>
<keyword evidence="3" id="KW-1185">Reference proteome</keyword>
<accession>A0A9D4N7Y5</accession>
<dbReference type="EMBL" id="JAIWYP010000001">
    <property type="protein sequence ID" value="KAH3888372.1"/>
    <property type="molecule type" value="Genomic_DNA"/>
</dbReference>
<comment type="caution">
    <text evidence="2">The sequence shown here is derived from an EMBL/GenBank/DDBJ whole genome shotgun (WGS) entry which is preliminary data.</text>
</comment>